<name>T0Z5H0_9ZZZZ</name>
<comment type="subcellular location">
    <subcellularLocation>
        <location evidence="1">Cell membrane</location>
        <topology evidence="1">Multi-pass membrane protein</topology>
    </subcellularLocation>
</comment>
<reference evidence="9" key="2">
    <citation type="journal article" date="2014" name="ISME J.">
        <title>Microbial stratification in low pH oxic and suboxic macroscopic growths along an acid mine drainage.</title>
        <authorList>
            <person name="Mendez-Garcia C."/>
            <person name="Mesa V."/>
            <person name="Sprenger R.R."/>
            <person name="Richter M."/>
            <person name="Diez M.S."/>
            <person name="Solano J."/>
            <person name="Bargiela R."/>
            <person name="Golyshina O.V."/>
            <person name="Manteca A."/>
            <person name="Ramos J.L."/>
            <person name="Gallego J.R."/>
            <person name="Llorente I."/>
            <person name="Martins Dos Santos V.A."/>
            <person name="Jensen O.N."/>
            <person name="Pelaez A.I."/>
            <person name="Sanchez J."/>
            <person name="Ferrer M."/>
        </authorList>
    </citation>
    <scope>NUCLEOTIDE SEQUENCE</scope>
</reference>
<keyword evidence="5 7" id="KW-1133">Transmembrane helix</keyword>
<evidence type="ECO:0000256" key="3">
    <source>
        <dbReference type="ARBA" id="ARBA00022475"/>
    </source>
</evidence>
<sequence>MGLLSRSRIAASLQGRDFRLFWGANLVSSLGDGVFTVALALEALRLDQLPTGLAYVLAARTVPTVALSLLGGVVADRVARRTALLAA</sequence>
<evidence type="ECO:0000256" key="6">
    <source>
        <dbReference type="ARBA" id="ARBA00023136"/>
    </source>
</evidence>
<evidence type="ECO:0000256" key="2">
    <source>
        <dbReference type="ARBA" id="ARBA00022448"/>
    </source>
</evidence>
<dbReference type="AlphaFoldDB" id="T0Z5H0"/>
<organism evidence="9">
    <name type="scientific">mine drainage metagenome</name>
    <dbReference type="NCBI Taxonomy" id="410659"/>
    <lineage>
        <taxon>unclassified sequences</taxon>
        <taxon>metagenomes</taxon>
        <taxon>ecological metagenomes</taxon>
    </lineage>
</organism>
<dbReference type="PROSITE" id="PS50850">
    <property type="entry name" value="MFS"/>
    <property type="match status" value="1"/>
</dbReference>
<feature type="transmembrane region" description="Helical" evidence="7">
    <location>
        <begin position="20"/>
        <end position="41"/>
    </location>
</feature>
<feature type="domain" description="Major facilitator superfamily (MFS) profile" evidence="8">
    <location>
        <begin position="3"/>
        <end position="87"/>
    </location>
</feature>
<evidence type="ECO:0000256" key="1">
    <source>
        <dbReference type="ARBA" id="ARBA00004651"/>
    </source>
</evidence>
<feature type="non-terminal residue" evidence="9">
    <location>
        <position position="87"/>
    </location>
</feature>
<dbReference type="PANTHER" id="PTHR23513:SF6">
    <property type="entry name" value="MAJOR FACILITATOR SUPERFAMILY ASSOCIATED DOMAIN-CONTAINING PROTEIN"/>
    <property type="match status" value="1"/>
</dbReference>
<dbReference type="PANTHER" id="PTHR23513">
    <property type="entry name" value="INTEGRAL MEMBRANE EFFLUX PROTEIN-RELATED"/>
    <property type="match status" value="1"/>
</dbReference>
<evidence type="ECO:0000256" key="4">
    <source>
        <dbReference type="ARBA" id="ARBA00022692"/>
    </source>
</evidence>
<evidence type="ECO:0000313" key="9">
    <source>
        <dbReference type="EMBL" id="EQD43281.1"/>
    </source>
</evidence>
<gene>
    <name evidence="9" type="ORF">B1A_15580</name>
</gene>
<dbReference type="InterPro" id="IPR036259">
    <property type="entry name" value="MFS_trans_sf"/>
</dbReference>
<dbReference type="GO" id="GO:0005886">
    <property type="term" value="C:plasma membrane"/>
    <property type="evidence" value="ECO:0007669"/>
    <property type="project" value="UniProtKB-SubCell"/>
</dbReference>
<dbReference type="SUPFAM" id="SSF103473">
    <property type="entry name" value="MFS general substrate transporter"/>
    <property type="match status" value="1"/>
</dbReference>
<dbReference type="EMBL" id="AUZX01011430">
    <property type="protein sequence ID" value="EQD43281.1"/>
    <property type="molecule type" value="Genomic_DNA"/>
</dbReference>
<evidence type="ECO:0000256" key="7">
    <source>
        <dbReference type="SAM" id="Phobius"/>
    </source>
</evidence>
<feature type="transmembrane region" description="Helical" evidence="7">
    <location>
        <begin position="53"/>
        <end position="75"/>
    </location>
</feature>
<dbReference type="GO" id="GO:0022857">
    <property type="term" value="F:transmembrane transporter activity"/>
    <property type="evidence" value="ECO:0007669"/>
    <property type="project" value="InterPro"/>
</dbReference>
<proteinExistence type="predicted"/>
<evidence type="ECO:0000256" key="5">
    <source>
        <dbReference type="ARBA" id="ARBA00022989"/>
    </source>
</evidence>
<accession>T0Z5H0</accession>
<protein>
    <submittedName>
        <fullName evidence="9">Major facilitator superfamily MFS_1</fullName>
    </submittedName>
</protein>
<dbReference type="Pfam" id="PF05977">
    <property type="entry name" value="MFS_3"/>
    <property type="match status" value="1"/>
</dbReference>
<keyword evidence="4 7" id="KW-0812">Transmembrane</keyword>
<keyword evidence="6 7" id="KW-0472">Membrane</keyword>
<comment type="caution">
    <text evidence="9">The sequence shown here is derived from an EMBL/GenBank/DDBJ whole genome shotgun (WGS) entry which is preliminary data.</text>
</comment>
<keyword evidence="3" id="KW-1003">Cell membrane</keyword>
<dbReference type="InterPro" id="IPR010290">
    <property type="entry name" value="TM_effector"/>
</dbReference>
<reference evidence="9" key="1">
    <citation type="submission" date="2013-08" db="EMBL/GenBank/DDBJ databases">
        <authorList>
            <person name="Mendez C."/>
            <person name="Richter M."/>
            <person name="Ferrer M."/>
            <person name="Sanchez J."/>
        </authorList>
    </citation>
    <scope>NUCLEOTIDE SEQUENCE</scope>
</reference>
<keyword evidence="2" id="KW-0813">Transport</keyword>
<evidence type="ECO:0000259" key="8">
    <source>
        <dbReference type="PROSITE" id="PS50850"/>
    </source>
</evidence>
<dbReference type="InterPro" id="IPR020846">
    <property type="entry name" value="MFS_dom"/>
</dbReference>